<name>A0A3E0VQP0_9MICO</name>
<dbReference type="EMBL" id="NBXA01000022">
    <property type="protein sequence ID" value="RFA11860.1"/>
    <property type="molecule type" value="Genomic_DNA"/>
</dbReference>
<feature type="transmembrane region" description="Helical" evidence="1">
    <location>
        <begin position="39"/>
        <end position="62"/>
    </location>
</feature>
<proteinExistence type="predicted"/>
<accession>A0A3E0VQP0</accession>
<keyword evidence="1" id="KW-0472">Membrane</keyword>
<keyword evidence="1" id="KW-0812">Transmembrane</keyword>
<keyword evidence="1" id="KW-1133">Transmembrane helix</keyword>
<reference evidence="2 3" key="1">
    <citation type="submission" date="2017-04" db="EMBL/GenBank/DDBJ databases">
        <title>Comparative genome analysis of Subtercola boreus.</title>
        <authorList>
            <person name="Cho Y.-J."/>
            <person name="Cho A."/>
            <person name="Kim O.-S."/>
            <person name="Lee J.-I."/>
        </authorList>
    </citation>
    <scope>NUCLEOTIDE SEQUENCE [LARGE SCALE GENOMIC DNA]</scope>
    <source>
        <strain evidence="2 3">P27444</strain>
    </source>
</reference>
<dbReference type="OrthoDB" id="4981041at2"/>
<evidence type="ECO:0000256" key="1">
    <source>
        <dbReference type="SAM" id="Phobius"/>
    </source>
</evidence>
<protein>
    <submittedName>
        <fullName evidence="2">Uncharacterized protein</fullName>
    </submittedName>
</protein>
<comment type="caution">
    <text evidence="2">The sequence shown here is derived from an EMBL/GenBank/DDBJ whole genome shotgun (WGS) entry which is preliminary data.</text>
</comment>
<dbReference type="RefSeq" id="WP_116283302.1">
    <property type="nucleotide sequence ID" value="NZ_NBXA01000022.1"/>
</dbReference>
<evidence type="ECO:0000313" key="2">
    <source>
        <dbReference type="EMBL" id="RFA11860.1"/>
    </source>
</evidence>
<sequence length="223" mass="24356">MKRRRLPLWRWDPFLAALVLVLSLVAALFQRLDLPVVSPLALTVLLLAAVAAAVLLVLPLFVRSLRRDGEGSLVLTDQLRLVPLPGTQTFPVIDGHRHRASVEATVARAGTEVIAVLVPGATAWLGRDIRVAVDAVASGKVYRVGYLPKEIDQQIDSALRPLAARGVYRTVELTIREVPVAVRVSPFSTRDTPIEPRRRNYRLDVRLGSALSILPESDAGSEA</sequence>
<dbReference type="AlphaFoldDB" id="A0A3E0VQP0"/>
<evidence type="ECO:0000313" key="3">
    <source>
        <dbReference type="Proteomes" id="UP000256709"/>
    </source>
</evidence>
<gene>
    <name evidence="2" type="ORF">B7R21_10925</name>
</gene>
<organism evidence="2 3">
    <name type="scientific">Subtercola boreus</name>
    <dbReference type="NCBI Taxonomy" id="120213"/>
    <lineage>
        <taxon>Bacteria</taxon>
        <taxon>Bacillati</taxon>
        <taxon>Actinomycetota</taxon>
        <taxon>Actinomycetes</taxon>
        <taxon>Micrococcales</taxon>
        <taxon>Microbacteriaceae</taxon>
        <taxon>Subtercola</taxon>
    </lineage>
</organism>
<dbReference type="Proteomes" id="UP000256709">
    <property type="component" value="Unassembled WGS sequence"/>
</dbReference>